<reference evidence="2" key="1">
    <citation type="journal article" date="2017" name="Genome Biol.">
        <title>Comparative genomics reveals high biological diversity and specific adaptations in the industrially and medically important fungal genus Aspergillus.</title>
        <authorList>
            <person name="de Vries R.P."/>
            <person name="Riley R."/>
            <person name="Wiebenga A."/>
            <person name="Aguilar-Osorio G."/>
            <person name="Amillis S."/>
            <person name="Uchima C.A."/>
            <person name="Anderluh G."/>
            <person name="Asadollahi M."/>
            <person name="Askin M."/>
            <person name="Barry K."/>
            <person name="Battaglia E."/>
            <person name="Bayram O."/>
            <person name="Benocci T."/>
            <person name="Braus-Stromeyer S.A."/>
            <person name="Caldana C."/>
            <person name="Canovas D."/>
            <person name="Cerqueira G.C."/>
            <person name="Chen F."/>
            <person name="Chen W."/>
            <person name="Choi C."/>
            <person name="Clum A."/>
            <person name="Dos Santos R.A."/>
            <person name="Damasio A.R."/>
            <person name="Diallinas G."/>
            <person name="Emri T."/>
            <person name="Fekete E."/>
            <person name="Flipphi M."/>
            <person name="Freyberg S."/>
            <person name="Gallo A."/>
            <person name="Gournas C."/>
            <person name="Habgood R."/>
            <person name="Hainaut M."/>
            <person name="Harispe M.L."/>
            <person name="Henrissat B."/>
            <person name="Hilden K.S."/>
            <person name="Hope R."/>
            <person name="Hossain A."/>
            <person name="Karabika E."/>
            <person name="Karaffa L."/>
            <person name="Karanyi Z."/>
            <person name="Krasevec N."/>
            <person name="Kuo A."/>
            <person name="Kusch H."/>
            <person name="LaButti K."/>
            <person name="Lagendijk E.L."/>
            <person name="Lapidus A."/>
            <person name="Levasseur A."/>
            <person name="Lindquist E."/>
            <person name="Lipzen A."/>
            <person name="Logrieco A.F."/>
            <person name="MacCabe A."/>
            <person name="Maekelae M.R."/>
            <person name="Malavazi I."/>
            <person name="Melin P."/>
            <person name="Meyer V."/>
            <person name="Mielnichuk N."/>
            <person name="Miskei M."/>
            <person name="Molnar A.P."/>
            <person name="Mule G."/>
            <person name="Ngan C.Y."/>
            <person name="Orejas M."/>
            <person name="Orosz E."/>
            <person name="Ouedraogo J.P."/>
            <person name="Overkamp K.M."/>
            <person name="Park H.-S."/>
            <person name="Perrone G."/>
            <person name="Piumi F."/>
            <person name="Punt P.J."/>
            <person name="Ram A.F."/>
            <person name="Ramon A."/>
            <person name="Rauscher S."/>
            <person name="Record E."/>
            <person name="Riano-Pachon D.M."/>
            <person name="Robert V."/>
            <person name="Roehrig J."/>
            <person name="Ruller R."/>
            <person name="Salamov A."/>
            <person name="Salih N.S."/>
            <person name="Samson R.A."/>
            <person name="Sandor E."/>
            <person name="Sanguinetti M."/>
            <person name="Schuetze T."/>
            <person name="Sepcic K."/>
            <person name="Shelest E."/>
            <person name="Sherlock G."/>
            <person name="Sophianopoulou V."/>
            <person name="Squina F.M."/>
            <person name="Sun H."/>
            <person name="Susca A."/>
            <person name="Todd R.B."/>
            <person name="Tsang A."/>
            <person name="Unkles S.E."/>
            <person name="van de Wiele N."/>
            <person name="van Rossen-Uffink D."/>
            <person name="Oliveira J.V."/>
            <person name="Vesth T.C."/>
            <person name="Visser J."/>
            <person name="Yu J.-H."/>
            <person name="Zhou M."/>
            <person name="Andersen M.R."/>
            <person name="Archer D.B."/>
            <person name="Baker S.E."/>
            <person name="Benoit I."/>
            <person name="Brakhage A.A."/>
            <person name="Braus G.H."/>
            <person name="Fischer R."/>
            <person name="Frisvad J.C."/>
            <person name="Goldman G.H."/>
            <person name="Houbraken J."/>
            <person name="Oakley B."/>
            <person name="Pocsi I."/>
            <person name="Scazzocchio C."/>
            <person name="Seiboth B."/>
            <person name="vanKuyk P.A."/>
            <person name="Wortman J."/>
            <person name="Dyer P.S."/>
            <person name="Grigoriev I.V."/>
        </authorList>
    </citation>
    <scope>NUCLEOTIDE SEQUENCE [LARGE SCALE GENOMIC DNA]</scope>
    <source>
        <strain evidence="2">CBS 583.65</strain>
    </source>
</reference>
<accession>A0A1L9P5D1</accession>
<dbReference type="RefSeq" id="XP_040662483.1">
    <property type="nucleotide sequence ID" value="XM_040811139.1"/>
</dbReference>
<proteinExistence type="predicted"/>
<dbReference type="GeneID" id="63726650"/>
<dbReference type="Gene3D" id="1.10.340.70">
    <property type="match status" value="1"/>
</dbReference>
<keyword evidence="2" id="KW-1185">Reference proteome</keyword>
<name>A0A1L9P5D1_ASPVE</name>
<organism evidence="1 2">
    <name type="scientific">Aspergillus versicolor CBS 583.65</name>
    <dbReference type="NCBI Taxonomy" id="1036611"/>
    <lineage>
        <taxon>Eukaryota</taxon>
        <taxon>Fungi</taxon>
        <taxon>Dikarya</taxon>
        <taxon>Ascomycota</taxon>
        <taxon>Pezizomycotina</taxon>
        <taxon>Eurotiomycetes</taxon>
        <taxon>Eurotiomycetidae</taxon>
        <taxon>Eurotiales</taxon>
        <taxon>Aspergillaceae</taxon>
        <taxon>Aspergillus</taxon>
        <taxon>Aspergillus subgen. Nidulantes</taxon>
    </lineage>
</organism>
<gene>
    <name evidence="1" type="ORF">ASPVEDRAFT_36125</name>
</gene>
<dbReference type="OrthoDB" id="4955652at2759"/>
<dbReference type="EMBL" id="KV878125">
    <property type="protein sequence ID" value="OJI96720.1"/>
    <property type="molecule type" value="Genomic_DNA"/>
</dbReference>
<dbReference type="Proteomes" id="UP000184073">
    <property type="component" value="Unassembled WGS sequence"/>
</dbReference>
<evidence type="ECO:0000313" key="1">
    <source>
        <dbReference type="EMBL" id="OJI96720.1"/>
    </source>
</evidence>
<dbReference type="VEuPathDB" id="FungiDB:ASPVEDRAFT_36125"/>
<sequence>MCDTFASQQPVISSPNTLASFMQHLHEHPSSRRITPTEKECLIQWLTNPEKRPSSQREFSRRNYARKTFIWDNDTQELLAINKTQEGQGRIVIAEDRIADTVEAVHSCNGHAGWDTTWKDVSTSYYGILRSDVIYLLRRCQICRHNPAKRPKNPLRAVDNPHPVDMNGFDLLNPQELEDTTLPPLETGFHDLPSRQS</sequence>
<dbReference type="STRING" id="1036611.A0A1L9P5D1"/>
<evidence type="ECO:0008006" key="3">
    <source>
        <dbReference type="Google" id="ProtNLM"/>
    </source>
</evidence>
<evidence type="ECO:0000313" key="2">
    <source>
        <dbReference type="Proteomes" id="UP000184073"/>
    </source>
</evidence>
<protein>
    <recommendedName>
        <fullName evidence="3">Integrase zinc-binding domain-containing protein</fullName>
    </recommendedName>
</protein>
<dbReference type="AlphaFoldDB" id="A0A1L9P5D1"/>